<reference evidence="2 3" key="1">
    <citation type="submission" date="2014-04" db="EMBL/GenBank/DDBJ databases">
        <authorList>
            <consortium name="DOE Joint Genome Institute"/>
            <person name="Kuo A."/>
            <person name="Kohler A."/>
            <person name="Jargeat P."/>
            <person name="Nagy L.G."/>
            <person name="Floudas D."/>
            <person name="Copeland A."/>
            <person name="Barry K.W."/>
            <person name="Cichocki N."/>
            <person name="Veneault-Fourrey C."/>
            <person name="LaButti K."/>
            <person name="Lindquist E.A."/>
            <person name="Lipzen A."/>
            <person name="Lundell T."/>
            <person name="Morin E."/>
            <person name="Murat C."/>
            <person name="Sun H."/>
            <person name="Tunlid A."/>
            <person name="Henrissat B."/>
            <person name="Grigoriev I.V."/>
            <person name="Hibbett D.S."/>
            <person name="Martin F."/>
            <person name="Nordberg H.P."/>
            <person name="Cantor M.N."/>
            <person name="Hua S.X."/>
        </authorList>
    </citation>
    <scope>NUCLEOTIDE SEQUENCE [LARGE SCALE GENOMIC DNA]</scope>
    <source>
        <strain evidence="2 3">Ve08.2h10</strain>
    </source>
</reference>
<protein>
    <submittedName>
        <fullName evidence="2">Unplaced genomic scaffold scaffold_21, whole genome shotgun sequence</fullName>
    </submittedName>
</protein>
<dbReference type="EMBL" id="KN824843">
    <property type="protein sequence ID" value="KIL00046.1"/>
    <property type="molecule type" value="Genomic_DNA"/>
</dbReference>
<feature type="domain" description="C2H2-type" evidence="1">
    <location>
        <begin position="15"/>
        <end position="38"/>
    </location>
</feature>
<sequence length="82" mass="9275">MNHVPVASTSSVISCRWDWCRSTFSDLDALETHVKHTHIWPMKPMSKADIVLLRRLDLQSLHSSENTDSTSRGGYALGCEIF</sequence>
<dbReference type="Pfam" id="PF21816">
    <property type="entry name" value="Zap1_zf1"/>
    <property type="match status" value="1"/>
</dbReference>
<dbReference type="InterPro" id="IPR013087">
    <property type="entry name" value="Znf_C2H2_type"/>
</dbReference>
<dbReference type="OrthoDB" id="2690228at2759"/>
<reference evidence="3" key="2">
    <citation type="submission" date="2015-01" db="EMBL/GenBank/DDBJ databases">
        <title>Evolutionary Origins and Diversification of the Mycorrhizal Mutualists.</title>
        <authorList>
            <consortium name="DOE Joint Genome Institute"/>
            <consortium name="Mycorrhizal Genomics Consortium"/>
            <person name="Kohler A."/>
            <person name="Kuo A."/>
            <person name="Nagy L.G."/>
            <person name="Floudas D."/>
            <person name="Copeland A."/>
            <person name="Barry K.W."/>
            <person name="Cichocki N."/>
            <person name="Veneault-Fourrey C."/>
            <person name="LaButti K."/>
            <person name="Lindquist E.A."/>
            <person name="Lipzen A."/>
            <person name="Lundell T."/>
            <person name="Morin E."/>
            <person name="Murat C."/>
            <person name="Riley R."/>
            <person name="Ohm R."/>
            <person name="Sun H."/>
            <person name="Tunlid A."/>
            <person name="Henrissat B."/>
            <person name="Grigoriev I.V."/>
            <person name="Hibbett D.S."/>
            <person name="Martin F."/>
        </authorList>
    </citation>
    <scope>NUCLEOTIDE SEQUENCE [LARGE SCALE GENOMIC DNA]</scope>
    <source>
        <strain evidence="3">Ve08.2h10</strain>
    </source>
</reference>
<evidence type="ECO:0000313" key="3">
    <source>
        <dbReference type="Proteomes" id="UP000054538"/>
    </source>
</evidence>
<dbReference type="InterPro" id="IPR048420">
    <property type="entry name" value="Zap1-like_Znf1"/>
</dbReference>
<dbReference type="HOGENOM" id="CLU_2558945_0_0_1"/>
<evidence type="ECO:0000313" key="2">
    <source>
        <dbReference type="EMBL" id="KIL00046.1"/>
    </source>
</evidence>
<dbReference type="Proteomes" id="UP000054538">
    <property type="component" value="Unassembled WGS sequence"/>
</dbReference>
<evidence type="ECO:0000259" key="1">
    <source>
        <dbReference type="PROSITE" id="PS00028"/>
    </source>
</evidence>
<dbReference type="SUPFAM" id="SSF57667">
    <property type="entry name" value="beta-beta-alpha zinc fingers"/>
    <property type="match status" value="1"/>
</dbReference>
<organism evidence="2 3">
    <name type="scientific">Paxillus rubicundulus Ve08.2h10</name>
    <dbReference type="NCBI Taxonomy" id="930991"/>
    <lineage>
        <taxon>Eukaryota</taxon>
        <taxon>Fungi</taxon>
        <taxon>Dikarya</taxon>
        <taxon>Basidiomycota</taxon>
        <taxon>Agaricomycotina</taxon>
        <taxon>Agaricomycetes</taxon>
        <taxon>Agaricomycetidae</taxon>
        <taxon>Boletales</taxon>
        <taxon>Paxilineae</taxon>
        <taxon>Paxillaceae</taxon>
        <taxon>Paxillus</taxon>
    </lineage>
</organism>
<proteinExistence type="predicted"/>
<name>A0A0D0ECV8_9AGAM</name>
<dbReference type="PROSITE" id="PS00028">
    <property type="entry name" value="ZINC_FINGER_C2H2_1"/>
    <property type="match status" value="1"/>
</dbReference>
<dbReference type="GO" id="GO:0008270">
    <property type="term" value="F:zinc ion binding"/>
    <property type="evidence" value="ECO:0007669"/>
    <property type="project" value="InterPro"/>
</dbReference>
<dbReference type="InParanoid" id="A0A0D0ECV8"/>
<dbReference type="InterPro" id="IPR036236">
    <property type="entry name" value="Znf_C2H2_sf"/>
</dbReference>
<accession>A0A0D0ECV8</accession>
<keyword evidence="3" id="KW-1185">Reference proteome</keyword>
<gene>
    <name evidence="2" type="ORF">PAXRUDRAFT_822066</name>
</gene>
<dbReference type="Gene3D" id="3.30.160.60">
    <property type="entry name" value="Classic Zinc Finger"/>
    <property type="match status" value="1"/>
</dbReference>
<dbReference type="AlphaFoldDB" id="A0A0D0ECV8"/>